<proteinExistence type="inferred from homology"/>
<dbReference type="Pfam" id="PF16870">
    <property type="entry name" value="OxoGdeHyase_C"/>
    <property type="match status" value="1"/>
</dbReference>
<feature type="region of interest" description="Disordered" evidence="5">
    <location>
        <begin position="65"/>
        <end position="92"/>
    </location>
</feature>
<evidence type="ECO:0000256" key="5">
    <source>
        <dbReference type="SAM" id="MobiDB-lite"/>
    </source>
</evidence>
<dbReference type="GO" id="GO:0006099">
    <property type="term" value="P:tricarboxylic acid cycle"/>
    <property type="evidence" value="ECO:0007669"/>
    <property type="project" value="TreeGrafter"/>
</dbReference>
<comment type="cofactor">
    <cofactor evidence="1">
        <name>thiamine diphosphate</name>
        <dbReference type="ChEBI" id="CHEBI:58937"/>
    </cofactor>
</comment>
<keyword evidence="3" id="KW-0560">Oxidoreductase</keyword>
<comment type="similarity">
    <text evidence="2">Belongs to the alpha-ketoglutarate dehydrogenase family.</text>
</comment>
<keyword evidence="8" id="KW-1185">Reference proteome</keyword>
<evidence type="ECO:0000256" key="4">
    <source>
        <dbReference type="ARBA" id="ARBA00023052"/>
    </source>
</evidence>
<dbReference type="Gene3D" id="3.40.50.11610">
    <property type="entry name" value="Multifunctional 2-oxoglutarate metabolism enzyme, C-terminal domain"/>
    <property type="match status" value="1"/>
</dbReference>
<dbReference type="InterPro" id="IPR031717">
    <property type="entry name" value="ODO-1/KGD_C"/>
</dbReference>
<name>A0A9N9D802_9GLOM</name>
<feature type="non-terminal residue" evidence="7">
    <location>
        <position position="1"/>
    </location>
</feature>
<dbReference type="GO" id="GO:0030976">
    <property type="term" value="F:thiamine pyrophosphate binding"/>
    <property type="evidence" value="ECO:0007669"/>
    <property type="project" value="InterPro"/>
</dbReference>
<protein>
    <submittedName>
        <fullName evidence="7">7178_t:CDS:1</fullName>
    </submittedName>
</protein>
<dbReference type="AlphaFoldDB" id="A0A9N9D802"/>
<reference evidence="7" key="1">
    <citation type="submission" date="2021-06" db="EMBL/GenBank/DDBJ databases">
        <authorList>
            <person name="Kallberg Y."/>
            <person name="Tangrot J."/>
            <person name="Rosling A."/>
        </authorList>
    </citation>
    <scope>NUCLEOTIDE SEQUENCE</scope>
    <source>
        <strain evidence="7">CL551</strain>
    </source>
</reference>
<dbReference type="InterPro" id="IPR011603">
    <property type="entry name" value="2oxoglutarate_DH_E1"/>
</dbReference>
<gene>
    <name evidence="7" type="ORF">AMORRO_LOCUS9098</name>
</gene>
<feature type="domain" description="2-oxoglutarate dehydrogenase E1 component/KDG C-terminal" evidence="6">
    <location>
        <begin position="2"/>
        <end position="102"/>
    </location>
</feature>
<dbReference type="GO" id="GO:0005739">
    <property type="term" value="C:mitochondrion"/>
    <property type="evidence" value="ECO:0007669"/>
    <property type="project" value="TreeGrafter"/>
</dbReference>
<evidence type="ECO:0000259" key="6">
    <source>
        <dbReference type="Pfam" id="PF16870"/>
    </source>
</evidence>
<dbReference type="GO" id="GO:0045252">
    <property type="term" value="C:oxoglutarate dehydrogenase complex"/>
    <property type="evidence" value="ECO:0007669"/>
    <property type="project" value="TreeGrafter"/>
</dbReference>
<evidence type="ECO:0000256" key="3">
    <source>
        <dbReference type="ARBA" id="ARBA00023002"/>
    </source>
</evidence>
<comment type="caution">
    <text evidence="7">The sequence shown here is derived from an EMBL/GenBank/DDBJ whole genome shotgun (WGS) entry which is preliminary data.</text>
</comment>
<evidence type="ECO:0000313" key="8">
    <source>
        <dbReference type="Proteomes" id="UP000789342"/>
    </source>
</evidence>
<dbReference type="GO" id="GO:0004591">
    <property type="term" value="F:oxoglutarate dehydrogenase (succinyl-transferring) activity"/>
    <property type="evidence" value="ECO:0007669"/>
    <property type="project" value="TreeGrafter"/>
</dbReference>
<evidence type="ECO:0000256" key="1">
    <source>
        <dbReference type="ARBA" id="ARBA00001964"/>
    </source>
</evidence>
<accession>A0A9N9D802</accession>
<dbReference type="Proteomes" id="UP000789342">
    <property type="component" value="Unassembled WGS sequence"/>
</dbReference>
<dbReference type="EMBL" id="CAJVPV010008491">
    <property type="protein sequence ID" value="CAG8631249.1"/>
    <property type="molecule type" value="Genomic_DNA"/>
</dbReference>
<evidence type="ECO:0000256" key="2">
    <source>
        <dbReference type="ARBA" id="ARBA00006936"/>
    </source>
</evidence>
<dbReference type="PANTHER" id="PTHR23152">
    <property type="entry name" value="2-OXOGLUTARATE DEHYDROGENASE"/>
    <property type="match status" value="1"/>
</dbReference>
<organism evidence="7 8">
    <name type="scientific">Acaulospora morrowiae</name>
    <dbReference type="NCBI Taxonomy" id="94023"/>
    <lineage>
        <taxon>Eukaryota</taxon>
        <taxon>Fungi</taxon>
        <taxon>Fungi incertae sedis</taxon>
        <taxon>Mucoromycota</taxon>
        <taxon>Glomeromycotina</taxon>
        <taxon>Glomeromycetes</taxon>
        <taxon>Diversisporales</taxon>
        <taxon>Acaulosporaceae</taxon>
        <taxon>Acaulospora</taxon>
    </lineage>
</organism>
<dbReference type="PANTHER" id="PTHR23152:SF4">
    <property type="entry name" value="2-OXOADIPATE DEHYDROGENASE COMPLEX COMPONENT E1"/>
    <property type="match status" value="1"/>
</dbReference>
<evidence type="ECO:0000313" key="7">
    <source>
        <dbReference type="EMBL" id="CAG8631249.1"/>
    </source>
</evidence>
<dbReference type="InterPro" id="IPR042179">
    <property type="entry name" value="KGD_C_sf"/>
</dbReference>
<sequence length="120" mass="13413">RDQNKMDHVAISRLEQLCPFPYDLLSKHVVKYPNAELVWAQEEPLNSGAWTYVAPRIRTLMNNTKHEGKAAKPATRLPTASPATGNKKQHIQQEHNLLSQALLGQIIKPSDVVGGVPIWT</sequence>
<dbReference type="OrthoDB" id="413077at2759"/>
<keyword evidence="4" id="KW-0786">Thiamine pyrophosphate</keyword>